<feature type="region of interest" description="Disordered" evidence="1">
    <location>
        <begin position="18"/>
        <end position="44"/>
    </location>
</feature>
<accession>A0ABN7YDV3</accession>
<dbReference type="Proteomes" id="UP000701702">
    <property type="component" value="Unassembled WGS sequence"/>
</dbReference>
<evidence type="ECO:0000256" key="1">
    <source>
        <dbReference type="SAM" id="MobiDB-lite"/>
    </source>
</evidence>
<protein>
    <submittedName>
        <fullName evidence="2">Uncharacterized protein</fullName>
    </submittedName>
</protein>
<evidence type="ECO:0000313" key="2">
    <source>
        <dbReference type="EMBL" id="CAG9170185.1"/>
    </source>
</evidence>
<organism evidence="2 3">
    <name type="scientific">Cupriavidus pinatubonensis</name>
    <dbReference type="NCBI Taxonomy" id="248026"/>
    <lineage>
        <taxon>Bacteria</taxon>
        <taxon>Pseudomonadati</taxon>
        <taxon>Pseudomonadota</taxon>
        <taxon>Betaproteobacteria</taxon>
        <taxon>Burkholderiales</taxon>
        <taxon>Burkholderiaceae</taxon>
        <taxon>Cupriavidus</taxon>
    </lineage>
</organism>
<gene>
    <name evidence="2" type="ORF">LMG23994_01809</name>
</gene>
<keyword evidence="3" id="KW-1185">Reference proteome</keyword>
<comment type="caution">
    <text evidence="2">The sequence shown here is derived from an EMBL/GenBank/DDBJ whole genome shotgun (WGS) entry which is preliminary data.</text>
</comment>
<name>A0ABN7YDV3_9BURK</name>
<reference evidence="2 3" key="1">
    <citation type="submission" date="2021-08" db="EMBL/GenBank/DDBJ databases">
        <authorList>
            <person name="Peeters C."/>
        </authorList>
    </citation>
    <scope>NUCLEOTIDE SEQUENCE [LARGE SCALE GENOMIC DNA]</scope>
    <source>
        <strain evidence="2 3">LMG 23994</strain>
    </source>
</reference>
<evidence type="ECO:0000313" key="3">
    <source>
        <dbReference type="Proteomes" id="UP000701702"/>
    </source>
</evidence>
<proteinExistence type="predicted"/>
<sequence>MADVRMFVMHDTMIHDQDLTKRYRPGGNFHDHPDRSTGIPPRRR</sequence>
<dbReference type="EMBL" id="CAJZAF010000008">
    <property type="protein sequence ID" value="CAG9170185.1"/>
    <property type="molecule type" value="Genomic_DNA"/>
</dbReference>